<proteinExistence type="predicted"/>
<evidence type="ECO:0000256" key="1">
    <source>
        <dbReference type="SAM" id="Coils"/>
    </source>
</evidence>
<gene>
    <name evidence="3" type="ORF">NA57DRAFT_24134</name>
</gene>
<accession>A0A9P4M507</accession>
<name>A0A9P4M507_9PEZI</name>
<dbReference type="Proteomes" id="UP000799772">
    <property type="component" value="Unassembled WGS sequence"/>
</dbReference>
<evidence type="ECO:0000256" key="2">
    <source>
        <dbReference type="SAM" id="MobiDB-lite"/>
    </source>
</evidence>
<dbReference type="Gene3D" id="1.10.287.1490">
    <property type="match status" value="1"/>
</dbReference>
<evidence type="ECO:0000313" key="4">
    <source>
        <dbReference type="Proteomes" id="UP000799772"/>
    </source>
</evidence>
<feature type="compositionally biased region" description="Basic and acidic residues" evidence="2">
    <location>
        <begin position="285"/>
        <end position="299"/>
    </location>
</feature>
<reference evidence="3" key="1">
    <citation type="journal article" date="2020" name="Stud. Mycol.">
        <title>101 Dothideomycetes genomes: a test case for predicting lifestyles and emergence of pathogens.</title>
        <authorList>
            <person name="Haridas S."/>
            <person name="Albert R."/>
            <person name="Binder M."/>
            <person name="Bloem J."/>
            <person name="Labutti K."/>
            <person name="Salamov A."/>
            <person name="Andreopoulos B."/>
            <person name="Baker S."/>
            <person name="Barry K."/>
            <person name="Bills G."/>
            <person name="Bluhm B."/>
            <person name="Cannon C."/>
            <person name="Castanera R."/>
            <person name="Culley D."/>
            <person name="Daum C."/>
            <person name="Ezra D."/>
            <person name="Gonzalez J."/>
            <person name="Henrissat B."/>
            <person name="Kuo A."/>
            <person name="Liang C."/>
            <person name="Lipzen A."/>
            <person name="Lutzoni F."/>
            <person name="Magnuson J."/>
            <person name="Mondo S."/>
            <person name="Nolan M."/>
            <person name="Ohm R."/>
            <person name="Pangilinan J."/>
            <person name="Park H.-J."/>
            <person name="Ramirez L."/>
            <person name="Alfaro M."/>
            <person name="Sun H."/>
            <person name="Tritt A."/>
            <person name="Yoshinaga Y."/>
            <person name="Zwiers L.-H."/>
            <person name="Turgeon B."/>
            <person name="Goodwin S."/>
            <person name="Spatafora J."/>
            <person name="Crous P."/>
            <person name="Grigoriev I."/>
        </authorList>
    </citation>
    <scope>NUCLEOTIDE SEQUENCE</scope>
    <source>
        <strain evidence="3">CBS 133067</strain>
    </source>
</reference>
<keyword evidence="4" id="KW-1185">Reference proteome</keyword>
<feature type="compositionally biased region" description="Acidic residues" evidence="2">
    <location>
        <begin position="493"/>
        <end position="502"/>
    </location>
</feature>
<feature type="compositionally biased region" description="Low complexity" evidence="2">
    <location>
        <begin position="415"/>
        <end position="430"/>
    </location>
</feature>
<dbReference type="OrthoDB" id="4088568at2759"/>
<feature type="coiled-coil region" evidence="1">
    <location>
        <begin position="43"/>
        <end position="192"/>
    </location>
</feature>
<feature type="region of interest" description="Disordered" evidence="2">
    <location>
        <begin position="411"/>
        <end position="437"/>
    </location>
</feature>
<keyword evidence="1" id="KW-0175">Coiled coil</keyword>
<feature type="compositionally biased region" description="Basic and acidic residues" evidence="2">
    <location>
        <begin position="306"/>
        <end position="315"/>
    </location>
</feature>
<dbReference type="EMBL" id="ML978138">
    <property type="protein sequence ID" value="KAF2093354.1"/>
    <property type="molecule type" value="Genomic_DNA"/>
</dbReference>
<dbReference type="SUPFAM" id="SSF90257">
    <property type="entry name" value="Myosin rod fragments"/>
    <property type="match status" value="1"/>
</dbReference>
<sequence>CCCGRADCSFRAHSCEVLQNYEKDARVAAELGQALLVRHEAYVADAEQDRKRMSTTLDSLDTEKRDLEASNTSLVEQNRHFLDQLENLNNALVESETQIKSLTATLHSTQEQLRRVTALVSRTEFLEKQLATLEREQAELQATLATTKEDEKSAVLRSRQAEQAIAGLHDQIERIEQEAREERERHVEVIGRMDRRRAVERELETAAGRLRGAAAAKASSEKNGSNVVSHFVKDILQDNANLQLGIVELRDMLFNSNEEVARLRDQLMLNPPTDATEEGGLSPKLSKEMGLETPQSRELHVHHHFHDLPKGENKPRPQQPMQRKVRRKRHLATSGHFTPPRGSIARPGPQTPSSAATILSQTSVTVPQKSASHRWSVQSNSTAISGASSVPSSPYAHSRGASSVFERIFSDVGHDSSPPTSPDCSDPGSPAFVPLNKLPLRDGPLRSVSDSVAPQLMTYSVDEYMDHMGTEVDADVTDLHLSPGLPSPPEATIPEEGDETDEASTLREAEDEDLYTPSRPMRRVASHESLLSVSGMDIHTLQSRPSQLLIGASARAAPSIALTSSRPVIAATTATAVTGRTSRPGSGRSVTPHSRDLLSNMVGEQRGAAPVDSKPGYVGFLGQRVGGWVKGKWGFMPTPSTAVDTP</sequence>
<protein>
    <submittedName>
        <fullName evidence="3">Uncharacterized protein</fullName>
    </submittedName>
</protein>
<organism evidence="3 4">
    <name type="scientific">Rhizodiscina lignyota</name>
    <dbReference type="NCBI Taxonomy" id="1504668"/>
    <lineage>
        <taxon>Eukaryota</taxon>
        <taxon>Fungi</taxon>
        <taxon>Dikarya</taxon>
        <taxon>Ascomycota</taxon>
        <taxon>Pezizomycotina</taxon>
        <taxon>Dothideomycetes</taxon>
        <taxon>Pleosporomycetidae</taxon>
        <taxon>Aulographales</taxon>
        <taxon>Rhizodiscinaceae</taxon>
        <taxon>Rhizodiscina</taxon>
    </lineage>
</organism>
<evidence type="ECO:0000313" key="3">
    <source>
        <dbReference type="EMBL" id="KAF2093354.1"/>
    </source>
</evidence>
<feature type="region of interest" description="Disordered" evidence="2">
    <location>
        <begin position="269"/>
        <end position="354"/>
    </location>
</feature>
<feature type="non-terminal residue" evidence="3">
    <location>
        <position position="1"/>
    </location>
</feature>
<feature type="non-terminal residue" evidence="3">
    <location>
        <position position="646"/>
    </location>
</feature>
<feature type="region of interest" description="Disordered" evidence="2">
    <location>
        <begin position="482"/>
        <end position="515"/>
    </location>
</feature>
<comment type="caution">
    <text evidence="3">The sequence shown here is derived from an EMBL/GenBank/DDBJ whole genome shotgun (WGS) entry which is preliminary data.</text>
</comment>
<dbReference type="AlphaFoldDB" id="A0A9P4M507"/>